<evidence type="ECO:0000313" key="3">
    <source>
        <dbReference type="Proteomes" id="UP000254118"/>
    </source>
</evidence>
<evidence type="ECO:0000256" key="1">
    <source>
        <dbReference type="SAM" id="SignalP"/>
    </source>
</evidence>
<proteinExistence type="predicted"/>
<feature type="chain" id="PRO_5041293861" evidence="1">
    <location>
        <begin position="30"/>
        <end position="271"/>
    </location>
</feature>
<organism evidence="2 3">
    <name type="scientific">Dermatophilus congolensis</name>
    <dbReference type="NCBI Taxonomy" id="1863"/>
    <lineage>
        <taxon>Bacteria</taxon>
        <taxon>Bacillati</taxon>
        <taxon>Actinomycetota</taxon>
        <taxon>Actinomycetes</taxon>
        <taxon>Micrococcales</taxon>
        <taxon>Dermatophilaceae</taxon>
        <taxon>Dermatophilus</taxon>
    </lineage>
</organism>
<gene>
    <name evidence="2" type="ORF">NCTC7915_00998</name>
</gene>
<keyword evidence="1" id="KW-0732">Signal</keyword>
<dbReference type="EMBL" id="UFYA01000001">
    <property type="protein sequence ID" value="STD08332.1"/>
    <property type="molecule type" value="Genomic_DNA"/>
</dbReference>
<dbReference type="Proteomes" id="UP000254118">
    <property type="component" value="Unassembled WGS sequence"/>
</dbReference>
<reference evidence="2 3" key="1">
    <citation type="submission" date="2018-06" db="EMBL/GenBank/DDBJ databases">
        <authorList>
            <consortium name="Pathogen Informatics"/>
            <person name="Doyle S."/>
        </authorList>
    </citation>
    <scope>NUCLEOTIDE SEQUENCE [LARGE SCALE GENOMIC DNA]</scope>
    <source>
        <strain evidence="2 3">NCTC7915</strain>
    </source>
</reference>
<dbReference type="AlphaFoldDB" id="A0AA46H0B1"/>
<dbReference type="InterPro" id="IPR010860">
    <property type="entry name" value="CAMP_factor"/>
</dbReference>
<accession>A0AA46H0B1</accession>
<protein>
    <submittedName>
        <fullName evidence="2">cAMP factor</fullName>
    </submittedName>
</protein>
<sequence>MFSSRKAVAGLAACALSISPFIYSVPSHAAPLTTQTSFSAQSHVSAEAIAAYRAEAKNDLNKINNSINELQTAKEIAPDTNYLKEIKQLLKTAFELRGTITAIASGQPPAFDPATIKARVEVVRQIAITIHYSHKHLRNKVTQAHAELGFAVTKAIIRVCNPTSTMEQLNASRDELIQDLEKVKNYPDLKPTDRATIYVKAGLNRKIWEIRWGRDTKILGKAERGVYKELNKNITHAVGVWAKINVTVADVDKEIAALDAAYKKALGTLKK</sequence>
<dbReference type="RefSeq" id="WP_115030300.1">
    <property type="nucleotide sequence ID" value="NZ_JAAFNO010000001.1"/>
</dbReference>
<name>A0AA46H0B1_9MICO</name>
<evidence type="ECO:0000313" key="2">
    <source>
        <dbReference type="EMBL" id="STD08332.1"/>
    </source>
</evidence>
<comment type="caution">
    <text evidence="2">The sequence shown here is derived from an EMBL/GenBank/DDBJ whole genome shotgun (WGS) entry which is preliminary data.</text>
</comment>
<feature type="signal peptide" evidence="1">
    <location>
        <begin position="1"/>
        <end position="29"/>
    </location>
</feature>
<dbReference type="Pfam" id="PF07373">
    <property type="entry name" value="CAMP_factor"/>
    <property type="match status" value="1"/>
</dbReference>